<feature type="compositionally biased region" description="Low complexity" evidence="1">
    <location>
        <begin position="84"/>
        <end position="96"/>
    </location>
</feature>
<proteinExistence type="predicted"/>
<keyword evidence="2" id="KW-1133">Transmembrane helix</keyword>
<feature type="compositionally biased region" description="Polar residues" evidence="1">
    <location>
        <begin position="319"/>
        <end position="329"/>
    </location>
</feature>
<evidence type="ECO:0000256" key="2">
    <source>
        <dbReference type="SAM" id="Phobius"/>
    </source>
</evidence>
<feature type="region of interest" description="Disordered" evidence="1">
    <location>
        <begin position="46"/>
        <end position="96"/>
    </location>
</feature>
<feature type="transmembrane region" description="Helical" evidence="2">
    <location>
        <begin position="12"/>
        <end position="31"/>
    </location>
</feature>
<evidence type="ECO:0000313" key="4">
    <source>
        <dbReference type="EMBL" id="GLQ26179.1"/>
    </source>
</evidence>
<name>A0ABQ5VGH4_9RHOB</name>
<dbReference type="RefSeq" id="WP_284371099.1">
    <property type="nucleotide sequence ID" value="NZ_BSNL01000001.1"/>
</dbReference>
<reference evidence="4" key="2">
    <citation type="submission" date="2023-01" db="EMBL/GenBank/DDBJ databases">
        <title>Draft genome sequence of Sulfitobacter pacificus strain NBRC 109915.</title>
        <authorList>
            <person name="Sun Q."/>
            <person name="Mori K."/>
        </authorList>
    </citation>
    <scope>NUCLEOTIDE SEQUENCE</scope>
    <source>
        <strain evidence="4">NBRC 109915</strain>
    </source>
</reference>
<dbReference type="EMBL" id="BSNL01000001">
    <property type="protein sequence ID" value="GLQ26179.1"/>
    <property type="molecule type" value="Genomic_DNA"/>
</dbReference>
<dbReference type="PROSITE" id="PS51782">
    <property type="entry name" value="LYSM"/>
    <property type="match status" value="1"/>
</dbReference>
<dbReference type="Gene3D" id="3.10.350.10">
    <property type="entry name" value="LysM domain"/>
    <property type="match status" value="1"/>
</dbReference>
<keyword evidence="5" id="KW-1185">Reference proteome</keyword>
<evidence type="ECO:0000256" key="1">
    <source>
        <dbReference type="SAM" id="MobiDB-lite"/>
    </source>
</evidence>
<dbReference type="InterPro" id="IPR018392">
    <property type="entry name" value="LysM"/>
</dbReference>
<accession>A0ABQ5VGH4</accession>
<reference evidence="4" key="1">
    <citation type="journal article" date="2014" name="Int. J. Syst. Evol. Microbiol.">
        <title>Complete genome of a new Firmicutes species belonging to the dominant human colonic microbiota ('Ruminococcus bicirculans') reveals two chromosomes and a selective capacity to utilize plant glucans.</title>
        <authorList>
            <consortium name="NISC Comparative Sequencing Program"/>
            <person name="Wegmann U."/>
            <person name="Louis P."/>
            <person name="Goesmann A."/>
            <person name="Henrissat B."/>
            <person name="Duncan S.H."/>
            <person name="Flint H.J."/>
        </authorList>
    </citation>
    <scope>NUCLEOTIDE SEQUENCE</scope>
    <source>
        <strain evidence="4">NBRC 109915</strain>
    </source>
</reference>
<gene>
    <name evidence="4" type="ORF">GCM10007927_09820</name>
</gene>
<feature type="compositionally biased region" description="Polar residues" evidence="1">
    <location>
        <begin position="253"/>
        <end position="285"/>
    </location>
</feature>
<keyword evidence="2" id="KW-0472">Membrane</keyword>
<dbReference type="PANTHER" id="PTHR34700">
    <property type="entry name" value="POTASSIUM BINDING PROTEIN KBP"/>
    <property type="match status" value="1"/>
</dbReference>
<dbReference type="InterPro" id="IPR052196">
    <property type="entry name" value="Bact_Kbp"/>
</dbReference>
<dbReference type="InterPro" id="IPR036779">
    <property type="entry name" value="LysM_dom_sf"/>
</dbReference>
<dbReference type="Proteomes" id="UP001161388">
    <property type="component" value="Unassembled WGS sequence"/>
</dbReference>
<dbReference type="PANTHER" id="PTHR34700:SF4">
    <property type="entry name" value="PHAGE-LIKE ELEMENT PBSX PROTEIN XKDP"/>
    <property type="match status" value="1"/>
</dbReference>
<dbReference type="SMART" id="SM00257">
    <property type="entry name" value="LysM"/>
    <property type="match status" value="1"/>
</dbReference>
<feature type="region of interest" description="Disordered" evidence="1">
    <location>
        <begin position="311"/>
        <end position="333"/>
    </location>
</feature>
<sequence length="511" mass="52095">MRNFFAKFGGGSGGPVVAGLCVLLLAAGFYLQSGRNQLVTPVETAAPQSPKAVDPAGDTSVVSKAVSEQPAADPAVEKTEEPAEVPAVQPETTQTETQAARAADQEATAEAAPAFDEVRRDADGVTVIAGRAAPGAEVSVLQDGKVIASAKADRTGKFATIAMIAPDGQGHVLSLLAQGAGVAQPSQGEIILAPAAPVVAAAVDTAGPETEVADTAQQDSAAPALAQLSQTPDPARPSQLGDTSPANEEGTALTASASDPQPQVQSGEAATPPASANASEADTTNPASIAASTETETPAKVTAALDLQQADTPQAPAPVTSSPDISVTEGTPAPPKVAVLKSTATGVELLNTAPPEAMTNVALDTISYSDVGEVQLAGRAQSNTASVRVYLDNTSVINLPVDEQGRWRGELPDVDEGVYTLRVDEVSDTGKVTSRVETPFKRESTDVLVAAAAQQDGPISAITVQEGATLWAIARARYGDGALYVRVFEANSKAIRDPDLIYPGQVFDLPD</sequence>
<feature type="domain" description="LysM" evidence="3">
    <location>
        <begin position="460"/>
        <end position="509"/>
    </location>
</feature>
<feature type="region of interest" description="Disordered" evidence="1">
    <location>
        <begin position="228"/>
        <end position="285"/>
    </location>
</feature>
<organism evidence="4 5">
    <name type="scientific">Sulfitobacter pacificus</name>
    <dbReference type="NCBI Taxonomy" id="1499314"/>
    <lineage>
        <taxon>Bacteria</taxon>
        <taxon>Pseudomonadati</taxon>
        <taxon>Pseudomonadota</taxon>
        <taxon>Alphaproteobacteria</taxon>
        <taxon>Rhodobacterales</taxon>
        <taxon>Roseobacteraceae</taxon>
        <taxon>Sulfitobacter</taxon>
    </lineage>
</organism>
<evidence type="ECO:0000259" key="3">
    <source>
        <dbReference type="PROSITE" id="PS51782"/>
    </source>
</evidence>
<evidence type="ECO:0000313" key="5">
    <source>
        <dbReference type="Proteomes" id="UP001161388"/>
    </source>
</evidence>
<protein>
    <recommendedName>
        <fullName evidence="3">LysM domain-containing protein</fullName>
    </recommendedName>
</protein>
<dbReference type="CDD" id="cd00118">
    <property type="entry name" value="LysM"/>
    <property type="match status" value="1"/>
</dbReference>
<keyword evidence="2" id="KW-0812">Transmembrane</keyword>
<comment type="caution">
    <text evidence="4">The sequence shown here is derived from an EMBL/GenBank/DDBJ whole genome shotgun (WGS) entry which is preliminary data.</text>
</comment>